<evidence type="ECO:0000256" key="12">
    <source>
        <dbReference type="SAM" id="Phobius"/>
    </source>
</evidence>
<feature type="domain" description="Vitamin K epoxide reductase" evidence="13">
    <location>
        <begin position="29"/>
        <end position="177"/>
    </location>
</feature>
<keyword evidence="6" id="KW-0256">Endoplasmic reticulum</keyword>
<feature type="transmembrane region" description="Helical" evidence="12">
    <location>
        <begin position="31"/>
        <end position="52"/>
    </location>
</feature>
<keyword evidence="5" id="KW-0874">Quinone</keyword>
<evidence type="ECO:0000313" key="14">
    <source>
        <dbReference type="EMBL" id="AEB20576.1"/>
    </source>
</evidence>
<evidence type="ECO:0000256" key="5">
    <source>
        <dbReference type="ARBA" id="ARBA00022719"/>
    </source>
</evidence>
<organism evidence="14">
    <name type="scientific">Conus bullatus</name>
    <name type="common">Bubble cone</name>
    <dbReference type="NCBI Taxonomy" id="89438"/>
    <lineage>
        <taxon>Eukaryota</taxon>
        <taxon>Metazoa</taxon>
        <taxon>Spiralia</taxon>
        <taxon>Lophotrochozoa</taxon>
        <taxon>Mollusca</taxon>
        <taxon>Gastropoda</taxon>
        <taxon>Caenogastropoda</taxon>
        <taxon>Neogastropoda</taxon>
        <taxon>Conoidea</taxon>
        <taxon>Conidae</taxon>
        <taxon>Conus</taxon>
        <taxon>Textilia</taxon>
    </lineage>
</organism>
<evidence type="ECO:0000256" key="11">
    <source>
        <dbReference type="ARBA" id="ARBA00023284"/>
    </source>
</evidence>
<dbReference type="Gene3D" id="1.20.1440.130">
    <property type="entry name" value="VKOR domain"/>
    <property type="match status" value="1"/>
</dbReference>
<dbReference type="InterPro" id="IPR012932">
    <property type="entry name" value="VKOR"/>
</dbReference>
<keyword evidence="10" id="KW-1015">Disulfide bond</keyword>
<dbReference type="EMBL" id="JF501397">
    <property type="protein sequence ID" value="AEB20576.1"/>
    <property type="molecule type" value="mRNA"/>
</dbReference>
<reference evidence="14" key="1">
    <citation type="submission" date="2011-03" db="EMBL/GenBank/DDBJ databases">
        <title>Identification of Vitamin K Epoxide Reductase from Conus bullatus.</title>
        <authorList>
            <person name="Bandyopadhyay P.K."/>
            <person name="Hu H."/>
            <person name="Yandell M."/>
            <person name="Olivera B.M."/>
        </authorList>
    </citation>
    <scope>NUCLEOTIDE SEQUENCE</scope>
    <source>
        <tissue evidence="14">Venom duct</tissue>
    </source>
</reference>
<sequence length="189" mass="21220">MGTLYKTIIMATTESSRTAEKVVHGKRRGTWIRTTTLILCALGMMLSAYSIYVEVLVERLPGYKALCDISPTMSCSRVFSSRWGKGMGLVEKVLSKDSIFNQPNGVYGMAVYTFLVIMAFQPEFPASLVQTVVSFTTNVGSVYLAYILFFVLRDVCVICISIYIINFLIFLASLAKLRRSYQAEQKKLK</sequence>
<keyword evidence="11" id="KW-0676">Redox-active center</keyword>
<keyword evidence="7 12" id="KW-1133">Transmembrane helix</keyword>
<feature type="transmembrane region" description="Helical" evidence="12">
    <location>
        <begin position="155"/>
        <end position="177"/>
    </location>
</feature>
<keyword evidence="9 12" id="KW-0472">Membrane</keyword>
<evidence type="ECO:0000259" key="13">
    <source>
        <dbReference type="SMART" id="SM00756"/>
    </source>
</evidence>
<evidence type="ECO:0000256" key="1">
    <source>
        <dbReference type="ARBA" id="ARBA00004477"/>
    </source>
</evidence>
<dbReference type="Pfam" id="PF07884">
    <property type="entry name" value="VKOR"/>
    <property type="match status" value="1"/>
</dbReference>
<dbReference type="GO" id="GO:0048038">
    <property type="term" value="F:quinone binding"/>
    <property type="evidence" value="ECO:0007669"/>
    <property type="project" value="UniProtKB-KW"/>
</dbReference>
<keyword evidence="8" id="KW-0560">Oxidoreductase</keyword>
<feature type="transmembrane region" description="Helical" evidence="12">
    <location>
        <begin position="128"/>
        <end position="149"/>
    </location>
</feature>
<comment type="similarity">
    <text evidence="2">Belongs to the VKOR family.</text>
</comment>
<dbReference type="AlphaFoldDB" id="F8U023"/>
<feature type="transmembrane region" description="Helical" evidence="12">
    <location>
        <begin position="104"/>
        <end position="121"/>
    </location>
</feature>
<dbReference type="InterPro" id="IPR042406">
    <property type="entry name" value="VKORC1/VKORC1L1"/>
</dbReference>
<accession>F8U023</accession>
<keyword evidence="4 12" id="KW-0812">Transmembrane</keyword>
<evidence type="ECO:0000256" key="2">
    <source>
        <dbReference type="ARBA" id="ARBA00006214"/>
    </source>
</evidence>
<evidence type="ECO:0000256" key="3">
    <source>
        <dbReference type="ARBA" id="ARBA00012278"/>
    </source>
</evidence>
<evidence type="ECO:0000256" key="10">
    <source>
        <dbReference type="ARBA" id="ARBA00023157"/>
    </source>
</evidence>
<proteinExistence type="evidence at transcript level"/>
<evidence type="ECO:0000256" key="9">
    <source>
        <dbReference type="ARBA" id="ARBA00023136"/>
    </source>
</evidence>
<evidence type="ECO:0000256" key="8">
    <source>
        <dbReference type="ARBA" id="ARBA00023002"/>
    </source>
</evidence>
<dbReference type="SMART" id="SM00756">
    <property type="entry name" value="VKc"/>
    <property type="match status" value="1"/>
</dbReference>
<evidence type="ECO:0000256" key="7">
    <source>
        <dbReference type="ARBA" id="ARBA00022989"/>
    </source>
</evidence>
<protein>
    <recommendedName>
        <fullName evidence="3">vitamin-K-epoxide reductase (warfarin-sensitive)</fullName>
        <ecNumber evidence="3">1.17.4.4</ecNumber>
    </recommendedName>
</protein>
<evidence type="ECO:0000256" key="6">
    <source>
        <dbReference type="ARBA" id="ARBA00022824"/>
    </source>
</evidence>
<dbReference type="PANTHER" id="PTHR14519:SF8">
    <property type="entry name" value="VITAMIN K EPOXIDE REDUCTASE COMPLEX SUBUNIT 1"/>
    <property type="match status" value="1"/>
</dbReference>
<dbReference type="CDD" id="cd12917">
    <property type="entry name" value="VKOR_euk"/>
    <property type="match status" value="1"/>
</dbReference>
<comment type="subcellular location">
    <subcellularLocation>
        <location evidence="1">Endoplasmic reticulum membrane</location>
        <topology evidence="1">Multi-pass membrane protein</topology>
    </subcellularLocation>
</comment>
<dbReference type="GO" id="GO:0042373">
    <property type="term" value="P:vitamin K metabolic process"/>
    <property type="evidence" value="ECO:0007669"/>
    <property type="project" value="InterPro"/>
</dbReference>
<dbReference type="EC" id="1.17.4.4" evidence="3"/>
<dbReference type="PANTHER" id="PTHR14519">
    <property type="entry name" value="VITAMIN K EPOXIDE REDUCTASE COMPLEX, SUBUNIT 1"/>
    <property type="match status" value="1"/>
</dbReference>
<name>F8U023_CONBU</name>
<dbReference type="InterPro" id="IPR038354">
    <property type="entry name" value="VKOR_sf"/>
</dbReference>
<dbReference type="GO" id="GO:0047057">
    <property type="term" value="F:vitamin-K-epoxide reductase (warfarin-sensitive) activity"/>
    <property type="evidence" value="ECO:0007669"/>
    <property type="project" value="UniProtKB-EC"/>
</dbReference>
<evidence type="ECO:0000256" key="4">
    <source>
        <dbReference type="ARBA" id="ARBA00022692"/>
    </source>
</evidence>
<dbReference type="GO" id="GO:0005789">
    <property type="term" value="C:endoplasmic reticulum membrane"/>
    <property type="evidence" value="ECO:0007669"/>
    <property type="project" value="UniProtKB-SubCell"/>
</dbReference>